<dbReference type="InterPro" id="IPR000182">
    <property type="entry name" value="GNAT_dom"/>
</dbReference>
<proteinExistence type="predicted"/>
<sequence length="169" mass="19026">MSSFDLLATERLLLPPLSVEDTDALAAVYSDPQVAQYVGGDRLTPEAIGLQVADFTHEWQERGYGQSAVIRREDGRFLGRIGLHFWPNWEETELGYVLSREAQGQGLATEGCRAWIDWTRRNRTIRSLIANIHPENTASIHLATKLGFTFDRNDQTPSGVPTLIFRLDV</sequence>
<dbReference type="PANTHER" id="PTHR43792">
    <property type="entry name" value="GNAT FAMILY, PUTATIVE (AFU_ORTHOLOGUE AFUA_3G00765)-RELATED-RELATED"/>
    <property type="match status" value="1"/>
</dbReference>
<evidence type="ECO:0000313" key="3">
    <source>
        <dbReference type="Proteomes" id="UP001382727"/>
    </source>
</evidence>
<dbReference type="EMBL" id="CP144913">
    <property type="protein sequence ID" value="WXB76859.1"/>
    <property type="molecule type" value="Genomic_DNA"/>
</dbReference>
<dbReference type="Gene3D" id="3.40.630.30">
    <property type="match status" value="1"/>
</dbReference>
<dbReference type="RefSeq" id="WP_338750233.1">
    <property type="nucleotide sequence ID" value="NZ_CP144913.1"/>
</dbReference>
<dbReference type="InterPro" id="IPR051531">
    <property type="entry name" value="N-acetyltransferase"/>
</dbReference>
<dbReference type="PANTHER" id="PTHR43792:SF1">
    <property type="entry name" value="N-ACETYLTRANSFERASE DOMAIN-CONTAINING PROTEIN"/>
    <property type="match status" value="1"/>
</dbReference>
<dbReference type="Pfam" id="PF13302">
    <property type="entry name" value="Acetyltransf_3"/>
    <property type="match status" value="1"/>
</dbReference>
<dbReference type="InterPro" id="IPR016181">
    <property type="entry name" value="Acyl_CoA_acyltransferase"/>
</dbReference>
<organism evidence="2 3">
    <name type="scientific">Janibacter alittae</name>
    <dbReference type="NCBI Taxonomy" id="3115209"/>
    <lineage>
        <taxon>Bacteria</taxon>
        <taxon>Bacillati</taxon>
        <taxon>Actinomycetota</taxon>
        <taxon>Actinomycetes</taxon>
        <taxon>Micrococcales</taxon>
        <taxon>Intrasporangiaceae</taxon>
        <taxon>Janibacter</taxon>
    </lineage>
</organism>
<dbReference type="PROSITE" id="PS51186">
    <property type="entry name" value="GNAT"/>
    <property type="match status" value="1"/>
</dbReference>
<accession>A0ABZ2MIG2</accession>
<gene>
    <name evidence="2" type="ORF">V1351_02025</name>
</gene>
<keyword evidence="3" id="KW-1185">Reference proteome</keyword>
<evidence type="ECO:0000259" key="1">
    <source>
        <dbReference type="PROSITE" id="PS51186"/>
    </source>
</evidence>
<protein>
    <submittedName>
        <fullName evidence="2">GNAT family N-acetyltransferase</fullName>
    </submittedName>
</protein>
<dbReference type="SUPFAM" id="SSF55729">
    <property type="entry name" value="Acyl-CoA N-acyltransferases (Nat)"/>
    <property type="match status" value="1"/>
</dbReference>
<evidence type="ECO:0000313" key="2">
    <source>
        <dbReference type="EMBL" id="WXB76859.1"/>
    </source>
</evidence>
<feature type="domain" description="N-acetyltransferase" evidence="1">
    <location>
        <begin position="12"/>
        <end position="169"/>
    </location>
</feature>
<name>A0ABZ2MIG2_9MICO</name>
<dbReference type="Proteomes" id="UP001382727">
    <property type="component" value="Chromosome"/>
</dbReference>
<reference evidence="2 3" key="1">
    <citation type="submission" date="2024-02" db="EMBL/GenBank/DDBJ databases">
        <title>Janibacter sp. nov., isolated from gut of marine sandworm.</title>
        <authorList>
            <person name="Kim B."/>
            <person name="Jun M.O."/>
            <person name="Shin N.-R."/>
        </authorList>
    </citation>
    <scope>NUCLEOTIDE SEQUENCE [LARGE SCALE GENOMIC DNA]</scope>
    <source>
        <strain evidence="2 3">A1S7</strain>
    </source>
</reference>